<dbReference type="SUPFAM" id="SSF51905">
    <property type="entry name" value="FAD/NAD(P)-binding domain"/>
    <property type="match status" value="1"/>
</dbReference>
<dbReference type="Proteomes" id="UP001524642">
    <property type="component" value="Unassembled WGS sequence"/>
</dbReference>
<evidence type="ECO:0000256" key="5">
    <source>
        <dbReference type="ARBA" id="ARBA00023014"/>
    </source>
</evidence>
<evidence type="ECO:0000313" key="6">
    <source>
        <dbReference type="EMBL" id="MCR0985597.1"/>
    </source>
</evidence>
<keyword evidence="4" id="KW-0408">Iron</keyword>
<dbReference type="InterPro" id="IPR036188">
    <property type="entry name" value="FAD/NAD-bd_sf"/>
</dbReference>
<dbReference type="InterPro" id="IPR039650">
    <property type="entry name" value="HdrA-like"/>
</dbReference>
<dbReference type="Pfam" id="PF12831">
    <property type="entry name" value="FAD_oxidored"/>
    <property type="match status" value="1"/>
</dbReference>
<proteinExistence type="predicted"/>
<keyword evidence="1" id="KW-0004">4Fe-4S</keyword>
<dbReference type="Gene3D" id="3.50.50.60">
    <property type="entry name" value="FAD/NAD(P)-binding domain"/>
    <property type="match status" value="1"/>
</dbReference>
<accession>A0ABT1XBT9</accession>
<evidence type="ECO:0000256" key="2">
    <source>
        <dbReference type="ARBA" id="ARBA00022723"/>
    </source>
</evidence>
<evidence type="ECO:0000256" key="1">
    <source>
        <dbReference type="ARBA" id="ARBA00022485"/>
    </source>
</evidence>
<comment type="caution">
    <text evidence="6">The sequence shown here is derived from an EMBL/GenBank/DDBJ whole genome shotgun (WGS) entry which is preliminary data.</text>
</comment>
<keyword evidence="7" id="KW-1185">Reference proteome</keyword>
<organism evidence="6 7">
    <name type="scientific">Roseomonas populi</name>
    <dbReference type="NCBI Taxonomy" id="3121582"/>
    <lineage>
        <taxon>Bacteria</taxon>
        <taxon>Pseudomonadati</taxon>
        <taxon>Pseudomonadota</taxon>
        <taxon>Alphaproteobacteria</taxon>
        <taxon>Acetobacterales</taxon>
        <taxon>Roseomonadaceae</taxon>
        <taxon>Roseomonas</taxon>
    </lineage>
</organism>
<gene>
    <name evidence="6" type="ORF">NRP21_26445</name>
</gene>
<keyword evidence="2" id="KW-0479">Metal-binding</keyword>
<dbReference type="PRINTS" id="PR00411">
    <property type="entry name" value="PNDRDTASEI"/>
</dbReference>
<reference evidence="6 7" key="1">
    <citation type="submission" date="2022-06" db="EMBL/GenBank/DDBJ databases">
        <title>Roseomonas CN29.</title>
        <authorList>
            <person name="Cheng Y."/>
            <person name="He X."/>
        </authorList>
    </citation>
    <scope>NUCLEOTIDE SEQUENCE [LARGE SCALE GENOMIC DNA]</scope>
    <source>
        <strain evidence="6 7">CN29</strain>
    </source>
</reference>
<keyword evidence="5" id="KW-0411">Iron-sulfur</keyword>
<protein>
    <submittedName>
        <fullName evidence="6">FAD-dependent oxidoreductase</fullName>
    </submittedName>
</protein>
<name>A0ABT1XBT9_9PROT</name>
<evidence type="ECO:0000256" key="3">
    <source>
        <dbReference type="ARBA" id="ARBA00023002"/>
    </source>
</evidence>
<evidence type="ECO:0000313" key="7">
    <source>
        <dbReference type="Proteomes" id="UP001524642"/>
    </source>
</evidence>
<dbReference type="PANTHER" id="PTHR43498">
    <property type="entry name" value="FERREDOXIN:COB-COM HETERODISULFIDE REDUCTASE SUBUNIT A"/>
    <property type="match status" value="1"/>
</dbReference>
<keyword evidence="3" id="KW-0560">Oxidoreductase</keyword>
<dbReference type="RefSeq" id="WP_257719264.1">
    <property type="nucleotide sequence ID" value="NZ_JANJOU010000037.1"/>
</dbReference>
<dbReference type="PANTHER" id="PTHR43498:SF1">
    <property type="entry name" value="COB--COM HETERODISULFIDE REDUCTASE IRON-SULFUR SUBUNIT A"/>
    <property type="match status" value="1"/>
</dbReference>
<sequence>MYDVVVAGGGAAGIGAALGAAAAGARVLLLERYGFLGGAATNAGVLTYCGLYQAGETPRRAVGGAADRLLAGLAALGGEVAPIRSRSGNWIVPFDPEALKHAADQAVVEAGVECRLHALVTGAARAGASLEALRVTDHAGTAGIAARAFVDASGEATLAVLAGVPRVVPQPDGQVQPGSATMRVGGLPPDAMPGREVLARVAARANAMLHGTPVRPDGGVFMPMLGAGEAWWMCVDLPTDGLTAESLTLAETAARRAAWAVVAALREEPGLGGAHLLSTGPQFGVRETRRCAARAEVTGAAVAEGRRDPAGVARGAWPMEVHEAPGRASYTPVGGKGFYDIPLDTLRAQGADNLWYAGRVAGADRAAYGSTRVMGTAFATGQAAGVAAALGGDAATARAELLRQGAIL</sequence>
<dbReference type="EMBL" id="JANJOU010000037">
    <property type="protein sequence ID" value="MCR0985597.1"/>
    <property type="molecule type" value="Genomic_DNA"/>
</dbReference>
<evidence type="ECO:0000256" key="4">
    <source>
        <dbReference type="ARBA" id="ARBA00023004"/>
    </source>
</evidence>